<dbReference type="InterPro" id="IPR025410">
    <property type="entry name" value="Lant_dehyd"/>
</dbReference>
<protein>
    <submittedName>
        <fullName evidence="2">Type 2 lanthipeptide synthetase LanM family protein</fullName>
    </submittedName>
</protein>
<name>A0ABV9RTQ9_9PSEU</name>
<keyword evidence="3" id="KW-1185">Reference proteome</keyword>
<dbReference type="PRINTS" id="PR01950">
    <property type="entry name" value="LANCSUPER"/>
</dbReference>
<dbReference type="InterPro" id="IPR017146">
    <property type="entry name" value="Lanti_2_LanM"/>
</dbReference>
<evidence type="ECO:0000259" key="1">
    <source>
        <dbReference type="Pfam" id="PF13575"/>
    </source>
</evidence>
<dbReference type="Pfam" id="PF05147">
    <property type="entry name" value="LANC_like"/>
    <property type="match status" value="1"/>
</dbReference>
<dbReference type="RefSeq" id="WP_378053255.1">
    <property type="nucleotide sequence ID" value="NZ_JBHSIS010000002.1"/>
</dbReference>
<evidence type="ECO:0000313" key="3">
    <source>
        <dbReference type="Proteomes" id="UP001595859"/>
    </source>
</evidence>
<dbReference type="NCBIfam" id="TIGR03897">
    <property type="entry name" value="lanti_2_LanM"/>
    <property type="match status" value="1"/>
</dbReference>
<dbReference type="PIRSF" id="PIRSF037228">
    <property type="entry name" value="Lant_mod_RumM"/>
    <property type="match status" value="1"/>
</dbReference>
<comment type="caution">
    <text evidence="2">The sequence shown here is derived from an EMBL/GenBank/DDBJ whole genome shotgun (WGS) entry which is preliminary data.</text>
</comment>
<organism evidence="2 3">
    <name type="scientific">Actinophytocola glycyrrhizae</name>
    <dbReference type="NCBI Taxonomy" id="2044873"/>
    <lineage>
        <taxon>Bacteria</taxon>
        <taxon>Bacillati</taxon>
        <taxon>Actinomycetota</taxon>
        <taxon>Actinomycetes</taxon>
        <taxon>Pseudonocardiales</taxon>
        <taxon>Pseudonocardiaceae</taxon>
    </lineage>
</organism>
<reference evidence="3" key="1">
    <citation type="journal article" date="2019" name="Int. J. Syst. Evol. Microbiol.">
        <title>The Global Catalogue of Microorganisms (GCM) 10K type strain sequencing project: providing services to taxonomists for standard genome sequencing and annotation.</title>
        <authorList>
            <consortium name="The Broad Institute Genomics Platform"/>
            <consortium name="The Broad Institute Genome Sequencing Center for Infectious Disease"/>
            <person name="Wu L."/>
            <person name="Ma J."/>
        </authorList>
    </citation>
    <scope>NUCLEOTIDE SEQUENCE [LARGE SCALE GENOMIC DNA]</scope>
    <source>
        <strain evidence="3">ZS-22-S1</strain>
    </source>
</reference>
<dbReference type="SUPFAM" id="SSF158745">
    <property type="entry name" value="LanC-like"/>
    <property type="match status" value="1"/>
</dbReference>
<dbReference type="EMBL" id="JBHSIS010000002">
    <property type="protein sequence ID" value="MFC4851973.1"/>
    <property type="molecule type" value="Genomic_DNA"/>
</dbReference>
<dbReference type="InterPro" id="IPR007822">
    <property type="entry name" value="LANC-like"/>
</dbReference>
<feature type="domain" description="Lantibiotic biosynthesis protein dehydration" evidence="1">
    <location>
        <begin position="200"/>
        <end position="569"/>
    </location>
</feature>
<sequence length="1009" mass="105732">MTETGLAGAFAAAWWAPALALAERATPVRGAMPSTEARARVARWRAGFGAGNRFDLRLAADGLDEVALLGLLTETPAALAARMSRPAWADTAERAVRAAVAHQVDTTDWRTALAAVLRPFVTGATDDLTDRISAHAHQVDLAALVNGFTARLSRLLVSVATRTFAHEVNTEVAAGHAAGFAEVATRLTEPARLAGLLTTYPVLARLLGQASTFQTEAFAELLGRFVADRTRIVATLFDGTDPGPLTEVRAGLGDTHRRGRSVASLTFADGSRVVYKPRDLAAHERFGAAVRRLNDVVPDLDLRTAGAVVRDGYGWVEFVPVAHLPDLAAADRFYRRQGALLALLHALHAADMHFENVIAHGDQPVLVDTEALFHPALSAPADGVDPAGRMLAESVQRTGLLPVVVAGEGGTADMSALGGTTVSDVLTDWVPDERGALREVRRTVTRSGAGNLPRFDGQDGRVADVAVHERALLDGFRTAYDAITRHRDEFTDLLDACAGDEVRVAVRHSRGYARLLAESTRPDLLRDGLTRDNALDVLWVESADDPLRWRVCRHELADLWALDVPVFTARPGSADLWSATGHRLPGVLARPGLASALAKINAMSEVDLRDQEWIIAAALATRAPAGGHRAVQPVPGHLAGTAAPPERLLVSACAIADRIVARSHADGDRVNWLGLELVDDQRWLVLPMGASLGTGYLGVALFLAQVADLSGVPRYAEVARQALGGLPRLFDLMRGRPDLVGTVGCGGFHGFGGIAYGLARLTTLLGDDGLDGGLRDATRTAVELAAAAAKAPGPAGVASGGAGCLAAMTAVHTELGLREAADLARECADGLAELVRRTGGHCGRPDGPAGFADGAAGIAWALARHDPDAAALAAAHARATGAQAGDLGWCTGAAGLAMAGGDLGALLADRPVLGDLSLCHGELGITEALADDRTERVAAVRRRRAGLILDAYIRYGPACGTPGGVPTPGILGGVAGIGYGLLRLGHAERVPSVLLLEPSRHTDHVRHPH</sequence>
<accession>A0ABV9RTQ9</accession>
<dbReference type="SMART" id="SM01260">
    <property type="entry name" value="LANC_like"/>
    <property type="match status" value="1"/>
</dbReference>
<dbReference type="Proteomes" id="UP001595859">
    <property type="component" value="Unassembled WGS sequence"/>
</dbReference>
<gene>
    <name evidence="2" type="ORF">ACFPCV_00555</name>
</gene>
<evidence type="ECO:0000313" key="2">
    <source>
        <dbReference type="EMBL" id="MFC4851973.1"/>
    </source>
</evidence>
<proteinExistence type="predicted"/>
<dbReference type="Gene3D" id="1.50.10.10">
    <property type="match status" value="1"/>
</dbReference>
<dbReference type="Pfam" id="PF13575">
    <property type="entry name" value="DUF4135"/>
    <property type="match status" value="1"/>
</dbReference>
<dbReference type="InterPro" id="IPR012341">
    <property type="entry name" value="6hp_glycosidase-like_sf"/>
</dbReference>
<dbReference type="CDD" id="cd04792">
    <property type="entry name" value="LanM-like"/>
    <property type="match status" value="1"/>
</dbReference>